<evidence type="ECO:0000313" key="10">
    <source>
        <dbReference type="Proteomes" id="UP001530293"/>
    </source>
</evidence>
<keyword evidence="3" id="KW-0274">FAD</keyword>
<evidence type="ECO:0000256" key="1">
    <source>
        <dbReference type="ARBA" id="ARBA00001974"/>
    </source>
</evidence>
<evidence type="ECO:0000256" key="6">
    <source>
        <dbReference type="SAM" id="MobiDB-lite"/>
    </source>
</evidence>
<keyword evidence="7" id="KW-0732">Signal</keyword>
<dbReference type="InterPro" id="IPR017046">
    <property type="entry name" value="Prenylcysteine_Oxase1"/>
</dbReference>
<dbReference type="PANTHER" id="PTHR15944">
    <property type="entry name" value="FARNESYLCYSTEINE LYASE"/>
    <property type="match status" value="1"/>
</dbReference>
<dbReference type="InterPro" id="IPR010795">
    <property type="entry name" value="Prenylcys_lyase"/>
</dbReference>
<evidence type="ECO:0000313" key="9">
    <source>
        <dbReference type="EMBL" id="KAL3764237.1"/>
    </source>
</evidence>
<protein>
    <recommendedName>
        <fullName evidence="8">Prenylcysteine lyase domain-containing protein</fullName>
    </recommendedName>
</protein>
<keyword evidence="2" id="KW-0285">Flavoprotein</keyword>
<reference evidence="9 10" key="1">
    <citation type="submission" date="2024-10" db="EMBL/GenBank/DDBJ databases">
        <title>Updated reference genomes for cyclostephanoid diatoms.</title>
        <authorList>
            <person name="Roberts W.R."/>
            <person name="Alverson A.J."/>
        </authorList>
    </citation>
    <scope>NUCLEOTIDE SEQUENCE [LARGE SCALE GENOMIC DNA]</scope>
    <source>
        <strain evidence="9 10">AJA232-27</strain>
    </source>
</reference>
<dbReference type="GO" id="GO:0016491">
    <property type="term" value="F:oxidoreductase activity"/>
    <property type="evidence" value="ECO:0007669"/>
    <property type="project" value="UniProtKB-KW"/>
</dbReference>
<keyword evidence="5" id="KW-0325">Glycoprotein</keyword>
<feature type="chain" id="PRO_5044827374" description="Prenylcysteine lyase domain-containing protein" evidence="7">
    <location>
        <begin position="23"/>
        <end position="655"/>
    </location>
</feature>
<evidence type="ECO:0000256" key="3">
    <source>
        <dbReference type="ARBA" id="ARBA00022827"/>
    </source>
</evidence>
<dbReference type="SUPFAM" id="SSF51971">
    <property type="entry name" value="Nucleotide-binding domain"/>
    <property type="match status" value="1"/>
</dbReference>
<gene>
    <name evidence="9" type="ORF">ACHAWU_004049</name>
</gene>
<comment type="cofactor">
    <cofactor evidence="1">
        <name>FAD</name>
        <dbReference type="ChEBI" id="CHEBI:57692"/>
    </cofactor>
</comment>
<dbReference type="Pfam" id="PF07156">
    <property type="entry name" value="Prenylcys_lyase"/>
    <property type="match status" value="2"/>
</dbReference>
<comment type="caution">
    <text evidence="9">The sequence shown here is derived from an EMBL/GenBank/DDBJ whole genome shotgun (WGS) entry which is preliminary data.</text>
</comment>
<proteinExistence type="predicted"/>
<organism evidence="9 10">
    <name type="scientific">Discostella pseudostelligera</name>
    <dbReference type="NCBI Taxonomy" id="259834"/>
    <lineage>
        <taxon>Eukaryota</taxon>
        <taxon>Sar</taxon>
        <taxon>Stramenopiles</taxon>
        <taxon>Ochrophyta</taxon>
        <taxon>Bacillariophyta</taxon>
        <taxon>Coscinodiscophyceae</taxon>
        <taxon>Thalassiosirophycidae</taxon>
        <taxon>Stephanodiscales</taxon>
        <taxon>Stephanodiscaceae</taxon>
        <taxon>Discostella</taxon>
    </lineage>
</organism>
<feature type="region of interest" description="Disordered" evidence="6">
    <location>
        <begin position="80"/>
        <end position="112"/>
    </location>
</feature>
<dbReference type="Proteomes" id="UP001530293">
    <property type="component" value="Unassembled WGS sequence"/>
</dbReference>
<feature type="domain" description="Prenylcysteine lyase" evidence="8">
    <location>
        <begin position="607"/>
        <end position="640"/>
    </location>
</feature>
<evidence type="ECO:0000256" key="2">
    <source>
        <dbReference type="ARBA" id="ARBA00022630"/>
    </source>
</evidence>
<dbReference type="AlphaFoldDB" id="A0ABD3ML61"/>
<name>A0ABD3ML61_9STRA</name>
<keyword evidence="10" id="KW-1185">Reference proteome</keyword>
<accession>A0ABD3ML61</accession>
<dbReference type="EMBL" id="JALLBG020000108">
    <property type="protein sequence ID" value="KAL3764237.1"/>
    <property type="molecule type" value="Genomic_DNA"/>
</dbReference>
<evidence type="ECO:0000256" key="7">
    <source>
        <dbReference type="SAM" id="SignalP"/>
    </source>
</evidence>
<dbReference type="PANTHER" id="PTHR15944:SF0">
    <property type="entry name" value="PRENYLCYSTEINE LYASE DOMAIN-CONTAINING PROTEIN"/>
    <property type="match status" value="1"/>
</dbReference>
<evidence type="ECO:0000259" key="8">
    <source>
        <dbReference type="Pfam" id="PF07156"/>
    </source>
</evidence>
<evidence type="ECO:0000256" key="5">
    <source>
        <dbReference type="ARBA" id="ARBA00023180"/>
    </source>
</evidence>
<keyword evidence="4" id="KW-0560">Oxidoreductase</keyword>
<sequence>MASRRPPLFLAIAVVLWCQSNAYKVAIIGGGISGTFAAKYLAEYDVNHRSGGCPDGGGGGGDSERDCLLDEIVIYDVSPPTSRFAQHNRTDETSNTFTKPESSSDPRPQNWQGSRVASITLQDGSVVELGASIIYEGNQLVVDMMNGDPNRLKRGKPNGIGRDEETKTRAPSGFGIFHGDHQWLLNTASSFYNYPSFLQPILNRLYLLWRYNLDIFRLSRAVKQALQSFDEIYLLLNDTMHDVTYFDSPMDIWQTMGLRSLASISFHDFLDGLGLYRDASFELDGAADCGSTGWNWRRWVPGMGCMRAELLSAMTLNTYNQDLNQMNGLVGLAAYISAVGNVFSIEGGNHQLMESALLQAAGVYDKSSCSTTTSQVRIQRHQNIITTVVASENSMELFEGTESLGNFDIVILAAPLQQCRIQFLVRSPMGFDDAVLHEMPLGGLKENLDVEDISSSSEVVSNEHGGHLFAAPLPASATIPYTSVVTTLVSNATLNATHFGLRDVELLPQSVFVSERGKRIEGITTLTILSIEKGLVKTFSSKVLDLDYRNIIFGSGHVVEYVQIWGGDSRYGGATPSFGGGLNTESLPFLLYDGAEHYGKGNPLHGPALFYSNAIESAVAAMEISAIGAKSTAKLVARRLGLIRARDGGTDHDEL</sequence>
<evidence type="ECO:0000256" key="4">
    <source>
        <dbReference type="ARBA" id="ARBA00023002"/>
    </source>
</evidence>
<feature type="signal peptide" evidence="7">
    <location>
        <begin position="1"/>
        <end position="22"/>
    </location>
</feature>
<feature type="domain" description="Prenylcysteine lyase" evidence="8">
    <location>
        <begin position="308"/>
        <end position="423"/>
    </location>
</feature>